<comment type="caution">
    <text evidence="1">The sequence shown here is derived from an EMBL/GenBank/DDBJ whole genome shotgun (WGS) entry which is preliminary data.</text>
</comment>
<dbReference type="Proteomes" id="UP000821865">
    <property type="component" value="Chromosome 1"/>
</dbReference>
<sequence length="176" mass="20384">MAHIGGQPLNQVTLRSTFLAADQGHNGAIDYRELQMALSSGTWRPLNMETAKMLVCLFDRNHDGTINFDEFSELYRFVTEWSSAFRRFDPSNGGQIEPTDMMTALKDCNYTLTDRFNSMLLRRFVRAGKIYFDEFIQACMFVKSATDAFRRYDRQKTGVVNVRFEEYIVMLIQVLA</sequence>
<evidence type="ECO:0000313" key="1">
    <source>
        <dbReference type="EMBL" id="KAH7979705.1"/>
    </source>
</evidence>
<protein>
    <submittedName>
        <fullName evidence="1">Uncharacterized protein</fullName>
    </submittedName>
</protein>
<gene>
    <name evidence="1" type="ORF">HPB49_010661</name>
</gene>
<dbReference type="EMBL" id="CM023470">
    <property type="protein sequence ID" value="KAH7979705.1"/>
    <property type="molecule type" value="Genomic_DNA"/>
</dbReference>
<accession>A0ACB8DZ90</accession>
<reference evidence="1" key="1">
    <citation type="submission" date="2020-05" db="EMBL/GenBank/DDBJ databases">
        <title>Large-scale comparative analyses of tick genomes elucidate their genetic diversity and vector capacities.</title>
        <authorList>
            <person name="Jia N."/>
            <person name="Wang J."/>
            <person name="Shi W."/>
            <person name="Du L."/>
            <person name="Sun Y."/>
            <person name="Zhan W."/>
            <person name="Jiang J."/>
            <person name="Wang Q."/>
            <person name="Zhang B."/>
            <person name="Ji P."/>
            <person name="Sakyi L.B."/>
            <person name="Cui X."/>
            <person name="Yuan T."/>
            <person name="Jiang B."/>
            <person name="Yang W."/>
            <person name="Lam T.T.-Y."/>
            <person name="Chang Q."/>
            <person name="Ding S."/>
            <person name="Wang X."/>
            <person name="Zhu J."/>
            <person name="Ruan X."/>
            <person name="Zhao L."/>
            <person name="Wei J."/>
            <person name="Que T."/>
            <person name="Du C."/>
            <person name="Cheng J."/>
            <person name="Dai P."/>
            <person name="Han X."/>
            <person name="Huang E."/>
            <person name="Gao Y."/>
            <person name="Liu J."/>
            <person name="Shao H."/>
            <person name="Ye R."/>
            <person name="Li L."/>
            <person name="Wei W."/>
            <person name="Wang X."/>
            <person name="Wang C."/>
            <person name="Yang T."/>
            <person name="Huo Q."/>
            <person name="Li W."/>
            <person name="Guo W."/>
            <person name="Chen H."/>
            <person name="Zhou L."/>
            <person name="Ni X."/>
            <person name="Tian J."/>
            <person name="Zhou Y."/>
            <person name="Sheng Y."/>
            <person name="Liu T."/>
            <person name="Pan Y."/>
            <person name="Xia L."/>
            <person name="Li J."/>
            <person name="Zhao F."/>
            <person name="Cao W."/>
        </authorList>
    </citation>
    <scope>NUCLEOTIDE SEQUENCE</scope>
    <source>
        <strain evidence="1">Dsil-2018</strain>
    </source>
</reference>
<proteinExistence type="predicted"/>
<keyword evidence="2" id="KW-1185">Reference proteome</keyword>
<name>A0ACB8DZ90_DERSI</name>
<evidence type="ECO:0000313" key="2">
    <source>
        <dbReference type="Proteomes" id="UP000821865"/>
    </source>
</evidence>
<organism evidence="1 2">
    <name type="scientific">Dermacentor silvarum</name>
    <name type="common">Tick</name>
    <dbReference type="NCBI Taxonomy" id="543639"/>
    <lineage>
        <taxon>Eukaryota</taxon>
        <taxon>Metazoa</taxon>
        <taxon>Ecdysozoa</taxon>
        <taxon>Arthropoda</taxon>
        <taxon>Chelicerata</taxon>
        <taxon>Arachnida</taxon>
        <taxon>Acari</taxon>
        <taxon>Parasitiformes</taxon>
        <taxon>Ixodida</taxon>
        <taxon>Ixodoidea</taxon>
        <taxon>Ixodidae</taxon>
        <taxon>Rhipicephalinae</taxon>
        <taxon>Dermacentor</taxon>
    </lineage>
</organism>